<proteinExistence type="predicted"/>
<dbReference type="Gene3D" id="1.25.40.10">
    <property type="entry name" value="Tetratricopeptide repeat domain"/>
    <property type="match status" value="1"/>
</dbReference>
<dbReference type="GeneID" id="34577903"/>
<dbReference type="InterPro" id="IPR056884">
    <property type="entry name" value="NPHP3-like_N"/>
</dbReference>
<evidence type="ECO:0000259" key="2">
    <source>
        <dbReference type="Pfam" id="PF24883"/>
    </source>
</evidence>
<sequence length="2038" mass="230499">MAAQVESVTPVPVPVPSNGNGVAALKKAQFFPISNGHTTVVSNGHSESNRLGVLRELNYRMTSRVFGKLDVEARSILESVKGADDVFDSIAIERLRYMPRDGSQLDRVFKWTAYLIAQLDQLSKEIQPFALYSEEAAQSMWGSCLVLLSLGPDQIDLLSYVFGTFHNLAQDVSRLTAQWRSQESVTDAQSEVVAAYSDLVELICNVSVHYYRKAHNFSRAVDVSDFHARFSHHIHSFQSHRASLIEVLWTSSSATLEFTTNPVVKVREIREFLSFHDRAVSAILSARQPRAAEYTCEWFESHLTQQQTRRPGLTVINGGVGSGKTVLSQWIVDKLHSSPDGDDTDVVVYRIHEDISETATSINVIKGVLLQLLDRQVGDAAFLEALDQAIRIARSSTSTKDIEESLWNAALVASKSLRDVTILIDGLSELSSPSDSVPRVLSQLSRLTSHSSGVRAVVLSRPLRCSLPQGTHNFTIEPAHVLEDIKTVISATLESTRPFNVLKPDDREEILKTIVQKSQGSFIWALMVVSSLTKLRTFPDILSAVQSTPASLSEVFNKLLATINLQDTDTRSLLAWTLASHRPFRVSEVHALFETDTKRMEPVHHIGDTTQDILSAIGAFVTVYDGVISFRYSALRQHLITVASAVTDFTNKGGFPFHLKEAHYDIVTRCLAYVKFHVQDDLEVSSVTVRPSTQNHFFDRYELLEYTARYWPAHFSLSPMMEGKDTFKLTATFKQCLPDSILLALLETSTQQIQFSLHTAEEFLSLSIKLRRLLFNNVSQSLLQSLVLQGRLTHTLGLRTSVDYLYESWVLSEKLLGSQSSVVKATAELFMQSMTKVDIKETTIIKKKENILRYLIERTKEERGVSHDLTVKYTRSLVQLYIDIKNIEEATAVCKELYELSITRYGRFSSETQDTTDIFFEQLQYFGKSEFVSEVMQTRHEYNIQHLEVTDERRITSTISSVEVFEQRGEITRAESSLFELWQSLSSVEQTSESVIKQQVDVTLKYSEFLTKHGRKDEAESIVSGMWVSLQQQSSRFESLSSTIEKFTSHIKTQKWYSLAESALSSLWSQYKSEKRTSSSSTVAVASALSEIVQESITTTRSSTSSRSSSSTIVQTHQQFELLREVFEAASQSTSVSTKSVASTIQMAETIAESYVQQGKYEKAIEIHQRAMQSIWSGIESKTSVIKLTSETTRVARHAISLAQVYFKNLQIEKASTVYENTFKSVISSVSVKDELFTSVTKDIISFYETTYQFSKVTSMYQEIYKVLSTQIGKTGERTIQTLYSWGDRAIKYHQEVEAEKAYYEIFVAFGKKETLDARSISAARALCTIYESSKRWKEAQQVYEILWKTITLHGQELSIESEDIETIYSRYSSLLETHIKADITVIHSLATSYRETCLKVYGESHVSTYKATIRLAEISHSSEKYQKETLSLYEYALKMSSKFSFTVDTREFTESSTATTTSTISIIKQRLAKLYSSSTETVSKAVSLYQEDYYSSVKQEGYASQTSLTALQELVTSYHKQNTKTSATEAVKTLTTATTSIFEQETDSQRMYKSSQTIAQMYKTVGHQEAAWTLLQTLRSRLIRETTSTEKTTISRKVAVFIVAFEESLLQKRTYTAIMAELVSEINLYESFYTARKEKEFLAIFISGVRLLSFQRTRNATEELQKTDTELFRLFTEHFSIKTQSSKVSIQAFYQITIAEITKREYDTHIITKTVLAIHQEIEQGHFQEAYELSSILHKFIQQVDGFSTHSNTKEGILLAKYLLGHGVKKSSDSKLVKAMSELSRVVLQDILIVYRATGVRFTDLDVSEVNEITILLGEQKNFEDLEYVLNDLWSSRIVQKTWSSDTIISIGRRLVEARFSCGRKEQAIRLCTDLCYNIGRVWGQFDRITLELTALLSELYTAIGNYAGAMAVHETALRQVTHTQTDVTSAEMGAFAVQHTELLKRAYQRNGGWAKQSSLYTDLLRDINEQLMTEKTWSQSSIESVDKWQPKGADNLGLWQPPTSYGFLTVGKVNKHQNQLRKISTGKVLTMSQIAA</sequence>
<keyword evidence="1" id="KW-0677">Repeat</keyword>
<dbReference type="Gene3D" id="3.40.50.300">
    <property type="entry name" value="P-loop containing nucleotide triphosphate hydrolases"/>
    <property type="match status" value="1"/>
</dbReference>
<evidence type="ECO:0000256" key="1">
    <source>
        <dbReference type="ARBA" id="ARBA00022737"/>
    </source>
</evidence>
<protein>
    <recommendedName>
        <fullName evidence="2">Nephrocystin 3-like N-terminal domain-containing protein</fullName>
    </recommendedName>
</protein>
<dbReference type="OrthoDB" id="2546325at2759"/>
<dbReference type="PANTHER" id="PTHR10039:SF11">
    <property type="entry name" value="NACHT DOMAIN PROTEIN (AFU_ORTHOLOGUE AFUA_1G01490)"/>
    <property type="match status" value="1"/>
</dbReference>
<evidence type="ECO:0000313" key="3">
    <source>
        <dbReference type="EMBL" id="OGE51495.1"/>
    </source>
</evidence>
<dbReference type="RefSeq" id="XP_022486939.1">
    <property type="nucleotide sequence ID" value="XM_022633169.1"/>
</dbReference>
<name>A0A1F5LEC0_PENAI</name>
<dbReference type="STRING" id="1835702.A0A1F5LEC0"/>
<dbReference type="Pfam" id="PF24883">
    <property type="entry name" value="NPHP3_N"/>
    <property type="match status" value="1"/>
</dbReference>
<dbReference type="PANTHER" id="PTHR10039">
    <property type="entry name" value="AMELOGENIN"/>
    <property type="match status" value="1"/>
</dbReference>
<comment type="caution">
    <text evidence="3">The sequence shown here is derived from an EMBL/GenBank/DDBJ whole genome shotgun (WGS) entry which is preliminary data.</text>
</comment>
<feature type="domain" description="Nephrocystin 3-like N-terminal" evidence="2">
    <location>
        <begin position="295"/>
        <end position="461"/>
    </location>
</feature>
<reference evidence="3 4" key="1">
    <citation type="journal article" date="2016" name="Sci. Rep.">
        <title>Penicillium arizonense, a new, genome sequenced fungal species, reveals a high chemical diversity in secreted metabolites.</title>
        <authorList>
            <person name="Grijseels S."/>
            <person name="Nielsen J.C."/>
            <person name="Randelovic M."/>
            <person name="Nielsen J."/>
            <person name="Nielsen K.F."/>
            <person name="Workman M."/>
            <person name="Frisvad J.C."/>
        </authorList>
    </citation>
    <scope>NUCLEOTIDE SEQUENCE [LARGE SCALE GENOMIC DNA]</scope>
    <source>
        <strain evidence="3 4">CBS 141311</strain>
    </source>
</reference>
<keyword evidence="4" id="KW-1185">Reference proteome</keyword>
<organism evidence="3 4">
    <name type="scientific">Penicillium arizonense</name>
    <dbReference type="NCBI Taxonomy" id="1835702"/>
    <lineage>
        <taxon>Eukaryota</taxon>
        <taxon>Fungi</taxon>
        <taxon>Dikarya</taxon>
        <taxon>Ascomycota</taxon>
        <taxon>Pezizomycotina</taxon>
        <taxon>Eurotiomycetes</taxon>
        <taxon>Eurotiomycetidae</taxon>
        <taxon>Eurotiales</taxon>
        <taxon>Aspergillaceae</taxon>
        <taxon>Penicillium</taxon>
    </lineage>
</organism>
<dbReference type="EMBL" id="LXJU01000013">
    <property type="protein sequence ID" value="OGE51495.1"/>
    <property type="molecule type" value="Genomic_DNA"/>
</dbReference>
<dbReference type="InterPro" id="IPR019734">
    <property type="entry name" value="TPR_rpt"/>
</dbReference>
<gene>
    <name evidence="3" type="ORF">PENARI_c013G03490</name>
</gene>
<dbReference type="InterPro" id="IPR027417">
    <property type="entry name" value="P-loop_NTPase"/>
</dbReference>
<dbReference type="SUPFAM" id="SSF52540">
    <property type="entry name" value="P-loop containing nucleoside triphosphate hydrolases"/>
    <property type="match status" value="1"/>
</dbReference>
<dbReference type="Pfam" id="PF13176">
    <property type="entry name" value="TPR_7"/>
    <property type="match status" value="1"/>
</dbReference>
<accession>A0A1F5LEC0</accession>
<dbReference type="Proteomes" id="UP000177622">
    <property type="component" value="Unassembled WGS sequence"/>
</dbReference>
<dbReference type="InterPro" id="IPR011990">
    <property type="entry name" value="TPR-like_helical_dom_sf"/>
</dbReference>
<evidence type="ECO:0000313" key="4">
    <source>
        <dbReference type="Proteomes" id="UP000177622"/>
    </source>
</evidence>